<evidence type="ECO:0000256" key="1">
    <source>
        <dbReference type="SAM" id="MobiDB-lite"/>
    </source>
</evidence>
<dbReference type="EMBL" id="CP017641">
    <property type="protein sequence ID" value="APZ94603.1"/>
    <property type="molecule type" value="Genomic_DNA"/>
</dbReference>
<accession>A0A1P8WKN4</accession>
<keyword evidence="3" id="KW-1185">Reference proteome</keyword>
<dbReference type="AlphaFoldDB" id="A0A1P8WKN4"/>
<evidence type="ECO:0000313" key="2">
    <source>
        <dbReference type="EMBL" id="APZ94603.1"/>
    </source>
</evidence>
<dbReference type="RefSeq" id="WP_077025878.1">
    <property type="nucleotide sequence ID" value="NZ_CP017641.1"/>
</dbReference>
<dbReference type="STRING" id="1891926.Fuma_04235"/>
<proteinExistence type="predicted"/>
<protein>
    <submittedName>
        <fullName evidence="2">Uncharacterized protein</fullName>
    </submittedName>
</protein>
<feature type="compositionally biased region" description="Basic and acidic residues" evidence="1">
    <location>
        <begin position="63"/>
        <end position="75"/>
    </location>
</feature>
<name>A0A1P8WKN4_9PLAN</name>
<dbReference type="Proteomes" id="UP000187735">
    <property type="component" value="Chromosome"/>
</dbReference>
<dbReference type="KEGG" id="fmr:Fuma_04235"/>
<feature type="region of interest" description="Disordered" evidence="1">
    <location>
        <begin position="39"/>
        <end position="75"/>
    </location>
</feature>
<organism evidence="2 3">
    <name type="scientific">Fuerstiella marisgermanici</name>
    <dbReference type="NCBI Taxonomy" id="1891926"/>
    <lineage>
        <taxon>Bacteria</taxon>
        <taxon>Pseudomonadati</taxon>
        <taxon>Planctomycetota</taxon>
        <taxon>Planctomycetia</taxon>
        <taxon>Planctomycetales</taxon>
        <taxon>Planctomycetaceae</taxon>
        <taxon>Fuerstiella</taxon>
    </lineage>
</organism>
<feature type="compositionally biased region" description="Polar residues" evidence="1">
    <location>
        <begin position="40"/>
        <end position="62"/>
    </location>
</feature>
<evidence type="ECO:0000313" key="3">
    <source>
        <dbReference type="Proteomes" id="UP000187735"/>
    </source>
</evidence>
<gene>
    <name evidence="2" type="ORF">Fuma_04235</name>
</gene>
<reference evidence="2 3" key="1">
    <citation type="journal article" date="2016" name="Front. Microbiol.">
        <title>Fuerstia marisgermanicae gen. nov., sp. nov., an Unusual Member of the Phylum Planctomycetes from the German Wadden Sea.</title>
        <authorList>
            <person name="Kohn T."/>
            <person name="Heuer A."/>
            <person name="Jogler M."/>
            <person name="Vollmers J."/>
            <person name="Boedeker C."/>
            <person name="Bunk B."/>
            <person name="Rast P."/>
            <person name="Borchert D."/>
            <person name="Glockner I."/>
            <person name="Freese H.M."/>
            <person name="Klenk H.P."/>
            <person name="Overmann J."/>
            <person name="Kaster A.K."/>
            <person name="Rohde M."/>
            <person name="Wiegand S."/>
            <person name="Jogler C."/>
        </authorList>
    </citation>
    <scope>NUCLEOTIDE SEQUENCE [LARGE SCALE GENOMIC DNA]</scope>
    <source>
        <strain evidence="2 3">NH11</strain>
    </source>
</reference>
<sequence>MNENDVRHFFDEEWNSLRGLIRELEEEAWNVEPLEISADAQWQNDHQPAANSDAANDTQQSATDRHVDPVSDDRLSSLMQQIERRLNANRED</sequence>